<dbReference type="PANTHER" id="PTHR13501">
    <property type="entry name" value="CHLOROPLAST 50S RIBOSOMAL PROTEIN L22-RELATED"/>
    <property type="match status" value="1"/>
</dbReference>
<dbReference type="InterPro" id="IPR001063">
    <property type="entry name" value="Ribosomal_uL22"/>
</dbReference>
<evidence type="ECO:0000256" key="9">
    <source>
        <dbReference type="RuleBase" id="RU004006"/>
    </source>
</evidence>
<protein>
    <recommendedName>
        <fullName evidence="6 7">Large ribosomal subunit protein uL22</fullName>
    </recommendedName>
</protein>
<evidence type="ECO:0000256" key="2">
    <source>
        <dbReference type="ARBA" id="ARBA00022730"/>
    </source>
</evidence>
<comment type="function">
    <text evidence="7">The globular domain of the protein is located near the polypeptide exit tunnel on the outside of the subunit, while an extended beta-hairpin is found that lines the wall of the exit tunnel in the center of the 70S ribosome.</text>
</comment>
<gene>
    <name evidence="7" type="primary">rplV</name>
    <name evidence="11" type="ORF">A3D51_00740</name>
</gene>
<evidence type="ECO:0000256" key="10">
    <source>
        <dbReference type="RuleBase" id="RU004008"/>
    </source>
</evidence>
<dbReference type="AlphaFoldDB" id="A0A1G2S793"/>
<dbReference type="GO" id="GO:0019843">
    <property type="term" value="F:rRNA binding"/>
    <property type="evidence" value="ECO:0007669"/>
    <property type="project" value="UniProtKB-UniRule"/>
</dbReference>
<keyword evidence="4 7" id="KW-0689">Ribosomal protein</keyword>
<sequence>MKAILRSYRQAPRKVRLVANLIKGKTVPRALVELDVLPKRASGPMKKLLMSAVANAKENDGIALVDLFVKEVRVDQGTILKRSMPKSHGTAHPIHKHTSHIMIELIASADIAPSKKMAKKTELEVEAPKVSKKTALAKVKAVAKVKAAKKTK</sequence>
<comment type="caution">
    <text evidence="11">The sequence shown here is derived from an EMBL/GenBank/DDBJ whole genome shotgun (WGS) entry which is preliminary data.</text>
</comment>
<dbReference type="Gene3D" id="3.90.470.10">
    <property type="entry name" value="Ribosomal protein L22/L17"/>
    <property type="match status" value="1"/>
</dbReference>
<dbReference type="Pfam" id="PF00237">
    <property type="entry name" value="Ribosomal_L22"/>
    <property type="match status" value="1"/>
</dbReference>
<evidence type="ECO:0000313" key="12">
    <source>
        <dbReference type="Proteomes" id="UP000179118"/>
    </source>
</evidence>
<dbReference type="InterPro" id="IPR036394">
    <property type="entry name" value="Ribosomal_uL22_sf"/>
</dbReference>
<reference evidence="11 12" key="1">
    <citation type="journal article" date="2016" name="Nat. Commun.">
        <title>Thousands of microbial genomes shed light on interconnected biogeochemical processes in an aquifer system.</title>
        <authorList>
            <person name="Anantharaman K."/>
            <person name="Brown C.T."/>
            <person name="Hug L.A."/>
            <person name="Sharon I."/>
            <person name="Castelle C.J."/>
            <person name="Probst A.J."/>
            <person name="Thomas B.C."/>
            <person name="Singh A."/>
            <person name="Wilkins M.J."/>
            <person name="Karaoz U."/>
            <person name="Brodie E.L."/>
            <person name="Williams K.H."/>
            <person name="Hubbard S.S."/>
            <person name="Banfield J.F."/>
        </authorList>
    </citation>
    <scope>NUCLEOTIDE SEQUENCE [LARGE SCALE GENOMIC DNA]</scope>
</reference>
<dbReference type="SUPFAM" id="SSF54843">
    <property type="entry name" value="Ribosomal protein L22"/>
    <property type="match status" value="1"/>
</dbReference>
<organism evidence="11 12">
    <name type="scientific">Candidatus Yonathbacteria bacterium RIFCSPHIGHO2_02_FULL_44_14</name>
    <dbReference type="NCBI Taxonomy" id="1802724"/>
    <lineage>
        <taxon>Bacteria</taxon>
        <taxon>Candidatus Yonathiibacteriota</taxon>
    </lineage>
</organism>
<dbReference type="GO" id="GO:0003735">
    <property type="term" value="F:structural constituent of ribosome"/>
    <property type="evidence" value="ECO:0007669"/>
    <property type="project" value="InterPro"/>
</dbReference>
<dbReference type="Proteomes" id="UP000179118">
    <property type="component" value="Unassembled WGS sequence"/>
</dbReference>
<comment type="subunit">
    <text evidence="7 9">Part of the 50S ribosomal subunit.</text>
</comment>
<dbReference type="InterPro" id="IPR047867">
    <property type="entry name" value="Ribosomal_uL22_bac/org-type"/>
</dbReference>
<dbReference type="InterPro" id="IPR005727">
    <property type="entry name" value="Ribosomal_uL22_bac/chlpt-type"/>
</dbReference>
<proteinExistence type="inferred from homology"/>
<keyword evidence="2 7" id="KW-0699">rRNA-binding</keyword>
<keyword evidence="5 7" id="KW-0687">Ribonucleoprotein</keyword>
<dbReference type="HAMAP" id="MF_01331_B">
    <property type="entry name" value="Ribosomal_uL22_B"/>
    <property type="match status" value="1"/>
</dbReference>
<evidence type="ECO:0000256" key="3">
    <source>
        <dbReference type="ARBA" id="ARBA00022884"/>
    </source>
</evidence>
<dbReference type="EMBL" id="MHUT01000018">
    <property type="protein sequence ID" value="OHA80588.1"/>
    <property type="molecule type" value="Genomic_DNA"/>
</dbReference>
<evidence type="ECO:0000256" key="4">
    <source>
        <dbReference type="ARBA" id="ARBA00022980"/>
    </source>
</evidence>
<evidence type="ECO:0000313" key="11">
    <source>
        <dbReference type="EMBL" id="OHA80588.1"/>
    </source>
</evidence>
<dbReference type="GO" id="GO:0022625">
    <property type="term" value="C:cytosolic large ribosomal subunit"/>
    <property type="evidence" value="ECO:0007669"/>
    <property type="project" value="TreeGrafter"/>
</dbReference>
<dbReference type="PANTHER" id="PTHR13501:SF8">
    <property type="entry name" value="LARGE RIBOSOMAL SUBUNIT PROTEIN UL22M"/>
    <property type="match status" value="1"/>
</dbReference>
<evidence type="ECO:0000256" key="7">
    <source>
        <dbReference type="HAMAP-Rule" id="MF_01331"/>
    </source>
</evidence>
<evidence type="ECO:0000256" key="5">
    <source>
        <dbReference type="ARBA" id="ARBA00023274"/>
    </source>
</evidence>
<comment type="similarity">
    <text evidence="1 7 8">Belongs to the universal ribosomal protein uL22 family.</text>
</comment>
<keyword evidence="3 7" id="KW-0694">RNA-binding</keyword>
<evidence type="ECO:0000256" key="8">
    <source>
        <dbReference type="RuleBase" id="RU004005"/>
    </source>
</evidence>
<evidence type="ECO:0000256" key="6">
    <source>
        <dbReference type="ARBA" id="ARBA00035207"/>
    </source>
</evidence>
<comment type="function">
    <text evidence="7 10">This protein binds specifically to 23S rRNA; its binding is stimulated by other ribosomal proteins, e.g., L4, L17, and L20. It is important during the early stages of 50S assembly. It makes multiple contacts with different domains of the 23S rRNA in the assembled 50S subunit and ribosome.</text>
</comment>
<dbReference type="GO" id="GO:0006412">
    <property type="term" value="P:translation"/>
    <property type="evidence" value="ECO:0007669"/>
    <property type="project" value="UniProtKB-UniRule"/>
</dbReference>
<dbReference type="NCBIfam" id="TIGR01044">
    <property type="entry name" value="rplV_bact"/>
    <property type="match status" value="1"/>
</dbReference>
<name>A0A1G2S793_9BACT</name>
<accession>A0A1G2S793</accession>
<evidence type="ECO:0000256" key="1">
    <source>
        <dbReference type="ARBA" id="ARBA00009451"/>
    </source>
</evidence>